<accession>A0ABW2QSZ5</accession>
<evidence type="ECO:0000313" key="2">
    <source>
        <dbReference type="Proteomes" id="UP001596501"/>
    </source>
</evidence>
<name>A0ABW2QSZ5_9BURK</name>
<organism evidence="1 2">
    <name type="scientific">Hydrogenophaga atypica</name>
    <dbReference type="NCBI Taxonomy" id="249409"/>
    <lineage>
        <taxon>Bacteria</taxon>
        <taxon>Pseudomonadati</taxon>
        <taxon>Pseudomonadota</taxon>
        <taxon>Betaproteobacteria</taxon>
        <taxon>Burkholderiales</taxon>
        <taxon>Comamonadaceae</taxon>
        <taxon>Hydrogenophaga</taxon>
    </lineage>
</organism>
<dbReference type="Proteomes" id="UP001596501">
    <property type="component" value="Unassembled WGS sequence"/>
</dbReference>
<sequence>MARIKSCAGRFGIDAILIQQQPIEPVFAWVHHQHADLGERFRVSRPLKKCSSNAPESWILKKRVAQTGLRSDWSGHYGLFAGRFALFGRTYPMVHA</sequence>
<dbReference type="EMBL" id="JBHTCA010000056">
    <property type="protein sequence ID" value="MFC7411827.1"/>
    <property type="molecule type" value="Genomic_DNA"/>
</dbReference>
<protein>
    <recommendedName>
        <fullName evidence="3">Transposase</fullName>
    </recommendedName>
</protein>
<keyword evidence="2" id="KW-1185">Reference proteome</keyword>
<proteinExistence type="predicted"/>
<gene>
    <name evidence="1" type="ORF">ACFQPB_23535</name>
</gene>
<reference evidence="2" key="1">
    <citation type="journal article" date="2019" name="Int. J. Syst. Evol. Microbiol.">
        <title>The Global Catalogue of Microorganisms (GCM) 10K type strain sequencing project: providing services to taxonomists for standard genome sequencing and annotation.</title>
        <authorList>
            <consortium name="The Broad Institute Genomics Platform"/>
            <consortium name="The Broad Institute Genome Sequencing Center for Infectious Disease"/>
            <person name="Wu L."/>
            <person name="Ma J."/>
        </authorList>
    </citation>
    <scope>NUCLEOTIDE SEQUENCE [LARGE SCALE GENOMIC DNA]</scope>
    <source>
        <strain evidence="2">CGMCC 1.12371</strain>
    </source>
</reference>
<dbReference type="RefSeq" id="WP_382228764.1">
    <property type="nucleotide sequence ID" value="NZ_JBHTCA010000056.1"/>
</dbReference>
<evidence type="ECO:0008006" key="3">
    <source>
        <dbReference type="Google" id="ProtNLM"/>
    </source>
</evidence>
<comment type="caution">
    <text evidence="1">The sequence shown here is derived from an EMBL/GenBank/DDBJ whole genome shotgun (WGS) entry which is preliminary data.</text>
</comment>
<evidence type="ECO:0000313" key="1">
    <source>
        <dbReference type="EMBL" id="MFC7411827.1"/>
    </source>
</evidence>